<feature type="compositionally biased region" description="Polar residues" evidence="2">
    <location>
        <begin position="553"/>
        <end position="564"/>
    </location>
</feature>
<sequence>MCSVLFFSMTDICIAMANVQNSPSCQVAAVHSVSPGATLATGFCRVRTTLSKQQLTLQHFTTRHWMRCSCSRSLVCCSQLKDAERKILQVLSSHDGDILEDEVAVQVVVSCRTLSAEVMEKEEASEEAEKIVDETRDEYRSIAEQAVILFSTIGELVTINPMYQYSLTWFINLFKASFDNTEKVDDLQLRLADVARHFNYSLYVCISRSIFHKVTLKLVEAAVAQRLEHSPVTKVNLVRFPTVSLPNYRPCKWCRTIALVGGFFRGSPVSLAHAFRGLSILTSLHPHRLSRPRCQQPPKSLHSTVTSPLDYYLLGHIKAIVYAIPVTNMQCFANEWDKISSGYVQLLEYFNVYDNQRRGMFSHAFMHKVDILSPSCTDKLLFSVLLAVNVLKSKGLIDQPEWIFFLTGGGGDEDGDSKLEWLPNTAWNQLRQLNDLQHFQGKTELWVVIPDIRLGRNRSSQPLSHQHELTHEPSVRHHLSPGLLEHVEGNSEQWRAVHDSSDPHACSLPQPWDSSLSLFRKTLVVRCLRPNTIISGLANFIAGKFLTLPPPSSGETPDPRSTQLDNRRASTHCGPLIEPRTRRASSHVGRDTKGELGKEYSVAPVSDVASCVAEYSSCTPLMLVLPERSAADPTPLVLKMADEQ</sequence>
<feature type="region of interest" description="Disordered" evidence="2">
    <location>
        <begin position="550"/>
        <end position="574"/>
    </location>
</feature>
<dbReference type="EMBL" id="JARBHB010000003">
    <property type="protein sequence ID" value="KAJ8888869.1"/>
    <property type="molecule type" value="Genomic_DNA"/>
</dbReference>
<evidence type="ECO:0000256" key="1">
    <source>
        <dbReference type="SAM" id="Coils"/>
    </source>
</evidence>
<proteinExistence type="predicted"/>
<feature type="signal peptide" evidence="3">
    <location>
        <begin position="1"/>
        <end position="17"/>
    </location>
</feature>
<gene>
    <name evidence="4" type="ORF">PR048_008363</name>
</gene>
<dbReference type="Proteomes" id="UP001159363">
    <property type="component" value="Chromosome 3"/>
</dbReference>
<reference evidence="4 5" key="1">
    <citation type="submission" date="2023-02" db="EMBL/GenBank/DDBJ databases">
        <title>LHISI_Scaffold_Assembly.</title>
        <authorList>
            <person name="Stuart O.P."/>
            <person name="Cleave R."/>
            <person name="Magrath M.J.L."/>
            <person name="Mikheyev A.S."/>
        </authorList>
    </citation>
    <scope>NUCLEOTIDE SEQUENCE [LARGE SCALE GENOMIC DNA]</scope>
    <source>
        <strain evidence="4">Daus_M_001</strain>
        <tissue evidence="4">Leg muscle</tissue>
    </source>
</reference>
<keyword evidence="5" id="KW-1185">Reference proteome</keyword>
<name>A0ABQ9HWX0_9NEOP</name>
<keyword evidence="3" id="KW-0732">Signal</keyword>
<keyword evidence="1" id="KW-0175">Coiled coil</keyword>
<comment type="caution">
    <text evidence="4">The sequence shown here is derived from an EMBL/GenBank/DDBJ whole genome shotgun (WGS) entry which is preliminary data.</text>
</comment>
<feature type="coiled-coil region" evidence="1">
    <location>
        <begin position="111"/>
        <end position="145"/>
    </location>
</feature>
<evidence type="ECO:0000256" key="3">
    <source>
        <dbReference type="SAM" id="SignalP"/>
    </source>
</evidence>
<feature type="non-terminal residue" evidence="4">
    <location>
        <position position="644"/>
    </location>
</feature>
<dbReference type="Gene3D" id="6.10.140.1060">
    <property type="match status" value="1"/>
</dbReference>
<evidence type="ECO:0000256" key="2">
    <source>
        <dbReference type="SAM" id="MobiDB-lite"/>
    </source>
</evidence>
<feature type="chain" id="PRO_5046733494" evidence="3">
    <location>
        <begin position="18"/>
        <end position="644"/>
    </location>
</feature>
<evidence type="ECO:0000313" key="4">
    <source>
        <dbReference type="EMBL" id="KAJ8888869.1"/>
    </source>
</evidence>
<dbReference type="Gene3D" id="1.10.8.1220">
    <property type="match status" value="1"/>
</dbReference>
<accession>A0ABQ9HWX0</accession>
<dbReference type="InterPro" id="IPR026983">
    <property type="entry name" value="DHC"/>
</dbReference>
<protein>
    <submittedName>
        <fullName evidence="4">Uncharacterized protein</fullName>
    </submittedName>
</protein>
<organism evidence="4 5">
    <name type="scientific">Dryococelus australis</name>
    <dbReference type="NCBI Taxonomy" id="614101"/>
    <lineage>
        <taxon>Eukaryota</taxon>
        <taxon>Metazoa</taxon>
        <taxon>Ecdysozoa</taxon>
        <taxon>Arthropoda</taxon>
        <taxon>Hexapoda</taxon>
        <taxon>Insecta</taxon>
        <taxon>Pterygota</taxon>
        <taxon>Neoptera</taxon>
        <taxon>Polyneoptera</taxon>
        <taxon>Phasmatodea</taxon>
        <taxon>Verophasmatodea</taxon>
        <taxon>Anareolatae</taxon>
        <taxon>Phasmatidae</taxon>
        <taxon>Eurycanthinae</taxon>
        <taxon>Dryococelus</taxon>
    </lineage>
</organism>
<dbReference type="PANTHER" id="PTHR22878:SF70">
    <property type="entry name" value="DYNEIN HEAVY CHAIN 2, AXONEMAL"/>
    <property type="match status" value="1"/>
</dbReference>
<dbReference type="PANTHER" id="PTHR22878">
    <property type="entry name" value="DYNEIN HEAVY CHAIN 6, AXONEMAL-LIKE-RELATED"/>
    <property type="match status" value="1"/>
</dbReference>
<evidence type="ECO:0000313" key="5">
    <source>
        <dbReference type="Proteomes" id="UP001159363"/>
    </source>
</evidence>